<dbReference type="InterPro" id="IPR023476">
    <property type="entry name" value="Pep_tRNA_hydro_II_dom_sf"/>
</dbReference>
<sequence length="170" mass="18720">MEYLAHPGVLSLAARVACGICLGWGLRVHFRTIPRSLVSETDRETETETSIIGESGEYKMILVVRNDRKMGKGKVAVQCSHAAVSAYEQIQRRNPELLKQWEYCGQPKVAVKAPDEETLAELLTHTKMLGLTINLIQDAGCTQIPGTQTVLGIGLGPADLIEKIPDYLKF</sequence>
<organism evidence="7 8">
    <name type="scientific">Rhinolophus ferrumequinum</name>
    <name type="common">Greater horseshoe bat</name>
    <dbReference type="NCBI Taxonomy" id="59479"/>
    <lineage>
        <taxon>Eukaryota</taxon>
        <taxon>Metazoa</taxon>
        <taxon>Chordata</taxon>
        <taxon>Craniata</taxon>
        <taxon>Vertebrata</taxon>
        <taxon>Euteleostomi</taxon>
        <taxon>Mammalia</taxon>
        <taxon>Eutheria</taxon>
        <taxon>Laurasiatheria</taxon>
        <taxon>Chiroptera</taxon>
        <taxon>Yinpterochiroptera</taxon>
        <taxon>Rhinolophoidea</taxon>
        <taxon>Rhinolophidae</taxon>
        <taxon>Rhinolophinae</taxon>
        <taxon>Rhinolophus</taxon>
    </lineage>
</organism>
<evidence type="ECO:0000256" key="1">
    <source>
        <dbReference type="ARBA" id="ARBA00013260"/>
    </source>
</evidence>
<dbReference type="PANTHER" id="PTHR12649:SF11">
    <property type="entry name" value="PEPTIDYL-TRNA HYDROLASE 2, MITOCHONDRIAL"/>
    <property type="match status" value="1"/>
</dbReference>
<evidence type="ECO:0000256" key="4">
    <source>
        <dbReference type="ARBA" id="ARBA00048707"/>
    </source>
</evidence>
<keyword evidence="8" id="KW-1185">Reference proteome</keyword>
<dbReference type="Pfam" id="PF01981">
    <property type="entry name" value="PTH2"/>
    <property type="match status" value="1"/>
</dbReference>
<protein>
    <recommendedName>
        <fullName evidence="6">Peptidyl-tRNA hydrolase 2, mitochondrial</fullName>
        <ecNumber evidence="1">3.1.1.29</ecNumber>
    </recommendedName>
</protein>
<dbReference type="InParanoid" id="A0A671DVV7"/>
<dbReference type="GO" id="GO:2000210">
    <property type="term" value="P:positive regulation of anoikis"/>
    <property type="evidence" value="ECO:0007669"/>
    <property type="project" value="TreeGrafter"/>
</dbReference>
<evidence type="ECO:0000256" key="3">
    <source>
        <dbReference type="ARBA" id="ARBA00038050"/>
    </source>
</evidence>
<evidence type="ECO:0000256" key="5">
    <source>
        <dbReference type="ARBA" id="ARBA00059027"/>
    </source>
</evidence>
<comment type="similarity">
    <text evidence="3">Belongs to the PTH2 family.</text>
</comment>
<dbReference type="EC" id="3.1.1.29" evidence="1"/>
<dbReference type="PANTHER" id="PTHR12649">
    <property type="entry name" value="PEPTIDYL-TRNA HYDROLASE 2"/>
    <property type="match status" value="1"/>
</dbReference>
<reference evidence="7 8" key="2">
    <citation type="journal article" date="2018" name="Annu Rev Anim Biosci">
        <title>Bat Biology, Genomes, and the Bat1K Project: To Generate Chromosome-Level Genomes for All Living Bat Species.</title>
        <authorList>
            <person name="Teeling E.C."/>
            <person name="Vernes S.C."/>
            <person name="Davalos L.M."/>
            <person name="Ray D.A."/>
            <person name="Gilbert M.T.P."/>
            <person name="Myers E."/>
        </authorList>
    </citation>
    <scope>NUCLEOTIDE SEQUENCE</scope>
</reference>
<comment type="function">
    <text evidence="5">Peptidyl-tRNA hydrolase which releases tRNAs from the ribosome during protein synthesis. Promotes caspase-independent apoptosis by regulating the function of two transcriptional regulators, AES and TLE1.</text>
</comment>
<accession>A0A671DVV7</accession>
<dbReference type="OMA" id="CTSDCKM"/>
<dbReference type="NCBIfam" id="TIGR00283">
    <property type="entry name" value="arch_pth2"/>
    <property type="match status" value="1"/>
</dbReference>
<evidence type="ECO:0000256" key="6">
    <source>
        <dbReference type="ARBA" id="ARBA00067311"/>
    </source>
</evidence>
<keyword evidence="2" id="KW-0378">Hydrolase</keyword>
<dbReference type="Gene3D" id="3.40.1490.10">
    <property type="entry name" value="Bit1"/>
    <property type="match status" value="1"/>
</dbReference>
<dbReference type="SUPFAM" id="SSF102462">
    <property type="entry name" value="Peptidyl-tRNA hydrolase II"/>
    <property type="match status" value="1"/>
</dbReference>
<reference evidence="7 8" key="1">
    <citation type="journal article" date="2015" name="Annu Rev Anim Biosci">
        <title>The Genome 10K Project: a way forward.</title>
        <authorList>
            <person name="Koepfli K.P."/>
            <person name="Paten B."/>
            <person name="O'Brien S.J."/>
            <person name="Koepfli K.P."/>
            <person name="Paten B."/>
            <person name="Antunes A."/>
            <person name="Belov K."/>
            <person name="Bustamante C."/>
            <person name="Castoe T.A."/>
            <person name="Clawson H."/>
            <person name="Crawford A.J."/>
            <person name="Diekhans M."/>
            <person name="Distel D."/>
            <person name="Durbin R."/>
            <person name="Earl D."/>
            <person name="Fujita M.K."/>
            <person name="Gamble T."/>
            <person name="Georges A."/>
            <person name="Gemmell N."/>
            <person name="Gilbert M.T."/>
            <person name="Graves J.M."/>
            <person name="Green R.E."/>
            <person name="Hickey G."/>
            <person name="Jarvis E.D."/>
            <person name="Johnson W."/>
            <person name="Komissarov A."/>
            <person name="Korf I."/>
            <person name="Kuhn R."/>
            <person name="Larkin D.M."/>
            <person name="Lewin H."/>
            <person name="Lopez J.V."/>
            <person name="Ma J."/>
            <person name="Marques-Bonet T."/>
            <person name="Miller W."/>
            <person name="Murphy R."/>
            <person name="Pevzner P."/>
            <person name="Shapiro B."/>
            <person name="Steiner C."/>
            <person name="Tamazian G."/>
            <person name="Venkatesh B."/>
            <person name="Wang J."/>
            <person name="Wayne R."/>
            <person name="Wiley E."/>
            <person name="Yang H."/>
            <person name="Zhang G."/>
            <person name="Haussler D."/>
            <person name="Ryder O."/>
            <person name="O'Brien S.J."/>
        </authorList>
    </citation>
    <scope>NUCLEOTIDE SEQUENCE</scope>
</reference>
<evidence type="ECO:0000313" key="7">
    <source>
        <dbReference type="Ensembl" id="ENSRFEP00010002364.1"/>
    </source>
</evidence>
<comment type="catalytic activity">
    <reaction evidence="4">
        <text>an N-acyl-L-alpha-aminoacyl-tRNA + H2O = an N-acyl-L-amino acid + a tRNA + H(+)</text>
        <dbReference type="Rhea" id="RHEA:54448"/>
        <dbReference type="Rhea" id="RHEA-COMP:10123"/>
        <dbReference type="Rhea" id="RHEA-COMP:13883"/>
        <dbReference type="ChEBI" id="CHEBI:15377"/>
        <dbReference type="ChEBI" id="CHEBI:15378"/>
        <dbReference type="ChEBI" id="CHEBI:59874"/>
        <dbReference type="ChEBI" id="CHEBI:78442"/>
        <dbReference type="ChEBI" id="CHEBI:138191"/>
        <dbReference type="EC" id="3.1.1.29"/>
    </reaction>
</comment>
<dbReference type="CDD" id="cd02430">
    <property type="entry name" value="PTH2"/>
    <property type="match status" value="1"/>
</dbReference>
<dbReference type="GeneTree" id="ENSGT00390000015991"/>
<proteinExistence type="inferred from homology"/>
<dbReference type="GO" id="GO:2000811">
    <property type="term" value="P:negative regulation of anoikis"/>
    <property type="evidence" value="ECO:0007669"/>
    <property type="project" value="TreeGrafter"/>
</dbReference>
<dbReference type="GO" id="GO:0004045">
    <property type="term" value="F:peptidyl-tRNA hydrolase activity"/>
    <property type="evidence" value="ECO:0007669"/>
    <property type="project" value="UniProtKB-EC"/>
</dbReference>
<reference evidence="8" key="3">
    <citation type="submission" date="2018-12" db="EMBL/GenBank/DDBJ databases">
        <title>G10K-VGP greater horseshoe bat female genome, primary haplotype.</title>
        <authorList>
            <person name="Teeling E."/>
            <person name="Myers G."/>
            <person name="Vernes S."/>
            <person name="Pippel M."/>
            <person name="Winkler S."/>
            <person name="Fedrigo O."/>
            <person name="Rhie A."/>
            <person name="Koren S."/>
            <person name="Phillippy A."/>
            <person name="Lewin H."/>
            <person name="Damas J."/>
            <person name="Howe K."/>
            <person name="Mountcastle J."/>
            <person name="Jarvis E.D."/>
        </authorList>
    </citation>
    <scope>NUCLEOTIDE SEQUENCE [LARGE SCALE GENOMIC DNA]</scope>
</reference>
<evidence type="ECO:0000256" key="2">
    <source>
        <dbReference type="ARBA" id="ARBA00022801"/>
    </source>
</evidence>
<name>A0A671DVV7_RHIFE</name>
<dbReference type="FunFam" id="3.40.1490.10:FF:000001">
    <property type="entry name" value="Peptidyl-tRNA hydrolase 2"/>
    <property type="match status" value="1"/>
</dbReference>
<reference evidence="7" key="4">
    <citation type="submission" date="2025-08" db="UniProtKB">
        <authorList>
            <consortium name="Ensembl"/>
        </authorList>
    </citation>
    <scope>IDENTIFICATION</scope>
</reference>
<dbReference type="GO" id="GO:0005829">
    <property type="term" value="C:cytosol"/>
    <property type="evidence" value="ECO:0007669"/>
    <property type="project" value="TreeGrafter"/>
</dbReference>
<evidence type="ECO:0000313" key="8">
    <source>
        <dbReference type="Proteomes" id="UP000472240"/>
    </source>
</evidence>
<dbReference type="InterPro" id="IPR002833">
    <property type="entry name" value="PTH2"/>
</dbReference>
<dbReference type="Ensembl" id="ENSRFET00010002604.1">
    <property type="protein sequence ID" value="ENSRFEP00010002364.1"/>
    <property type="gene ID" value="ENSRFEG00010001722.1"/>
</dbReference>
<reference evidence="7" key="5">
    <citation type="submission" date="2025-09" db="UniProtKB">
        <authorList>
            <consortium name="Ensembl"/>
        </authorList>
    </citation>
    <scope>IDENTIFICATION</scope>
</reference>
<dbReference type="AlphaFoldDB" id="A0A671DVV7"/>
<dbReference type="Proteomes" id="UP000472240">
    <property type="component" value="Chromosome 11"/>
</dbReference>